<keyword evidence="7" id="KW-0735">Signal-anchor</keyword>
<evidence type="ECO:0000256" key="6">
    <source>
        <dbReference type="ARBA" id="ARBA00022692"/>
    </source>
</evidence>
<dbReference type="GeneTree" id="ENSGT00940000159930"/>
<dbReference type="GO" id="GO:0000139">
    <property type="term" value="C:Golgi membrane"/>
    <property type="evidence" value="ECO:0007669"/>
    <property type="project" value="UniProtKB-SubCell"/>
</dbReference>
<keyword evidence="4" id="KW-0328">Glycosyltransferase</keyword>
<evidence type="ECO:0000256" key="15">
    <source>
        <dbReference type="ARBA" id="ARBA00050664"/>
    </source>
</evidence>
<dbReference type="EC" id="2.4.3.3" evidence="14"/>
<evidence type="ECO:0000256" key="10">
    <source>
        <dbReference type="ARBA" id="ARBA00023136"/>
    </source>
</evidence>
<reference evidence="17" key="2">
    <citation type="submission" date="2025-08" db="UniProtKB">
        <authorList>
            <consortium name="Ensembl"/>
        </authorList>
    </citation>
    <scope>IDENTIFICATION</scope>
</reference>
<keyword evidence="8" id="KW-1133">Transmembrane helix</keyword>
<evidence type="ECO:0000256" key="3">
    <source>
        <dbReference type="ARBA" id="ARBA00006003"/>
    </source>
</evidence>
<evidence type="ECO:0000256" key="12">
    <source>
        <dbReference type="ARBA" id="ARBA00023180"/>
    </source>
</evidence>
<name>A0A3Q1HEK3_ANATE</name>
<keyword evidence="10" id="KW-0472">Membrane</keyword>
<evidence type="ECO:0000313" key="18">
    <source>
        <dbReference type="Proteomes" id="UP000265040"/>
    </source>
</evidence>
<evidence type="ECO:0000256" key="4">
    <source>
        <dbReference type="ARBA" id="ARBA00022676"/>
    </source>
</evidence>
<sequence>MHSWFADVMASVKLIPKPNEPLLVPKPGSGGCVHCAVVGTAGILNGSRMGKEIDSHDYVFRMNGAVIKGYEEDVGNKTSVYVHTAHAITASHYWLTEYGYTSVPHDEGIKFVLIPEGMRDFEWLEGLMKGERITVGSYINERFLKSEDLNLPHWSIVRPTNGAFTIFLALHTCDTVNAYGFMTEDYKKYSNYYFERHVKTDVIFYSNHDYELEMKTWTKLHNKKIIKLYQRTDSETETEIAKPH</sequence>
<reference evidence="17" key="3">
    <citation type="submission" date="2025-09" db="UniProtKB">
        <authorList>
            <consortium name="Ensembl"/>
        </authorList>
    </citation>
    <scope>IDENTIFICATION</scope>
</reference>
<dbReference type="Gene3D" id="3.90.1480.20">
    <property type="entry name" value="Glycosyl transferase family 29"/>
    <property type="match status" value="1"/>
</dbReference>
<dbReference type="Pfam" id="PF00777">
    <property type="entry name" value="Glyco_transf_29"/>
    <property type="match status" value="1"/>
</dbReference>
<dbReference type="PANTHER" id="PTHR45941">
    <property type="entry name" value="ALPHA-N-ACETYLGALACTOSAMINIDE ALPHA-2,6-SIALYLTRANSFERASE 2-LIKE-RELATED"/>
    <property type="match status" value="1"/>
</dbReference>
<evidence type="ECO:0000256" key="16">
    <source>
        <dbReference type="ARBA" id="ARBA00052285"/>
    </source>
</evidence>
<organism evidence="17 18">
    <name type="scientific">Anabas testudineus</name>
    <name type="common">Climbing perch</name>
    <name type="synonym">Anthias testudineus</name>
    <dbReference type="NCBI Taxonomy" id="64144"/>
    <lineage>
        <taxon>Eukaryota</taxon>
        <taxon>Metazoa</taxon>
        <taxon>Chordata</taxon>
        <taxon>Craniata</taxon>
        <taxon>Vertebrata</taxon>
        <taxon>Euteleostomi</taxon>
        <taxon>Actinopterygii</taxon>
        <taxon>Neopterygii</taxon>
        <taxon>Teleostei</taxon>
        <taxon>Neoteleostei</taxon>
        <taxon>Acanthomorphata</taxon>
        <taxon>Anabantaria</taxon>
        <taxon>Anabantiformes</taxon>
        <taxon>Anabantoidei</taxon>
        <taxon>Anabantidae</taxon>
        <taxon>Anabas</taxon>
    </lineage>
</organism>
<evidence type="ECO:0000256" key="14">
    <source>
        <dbReference type="ARBA" id="ARBA00039109"/>
    </source>
</evidence>
<evidence type="ECO:0000256" key="8">
    <source>
        <dbReference type="ARBA" id="ARBA00022989"/>
    </source>
</evidence>
<comment type="catalytic activity">
    <reaction evidence="16">
        <text>a 3-O-[N-acetyl-alpha-D-galactosaminyl]-L-threonyl-[protein] + CMP-N-acetyl-beta-neuraminate = a 3-O-[N-acetyl-alpha-neuraminosyl-(2-&gt;6)-N-acetyl-alpha-D-galactosaminyl]-L-threonyl-[protein] + CMP + H(+)</text>
        <dbReference type="Rhea" id="RHEA:81643"/>
        <dbReference type="Rhea" id="RHEA-COMP:11689"/>
        <dbReference type="Rhea" id="RHEA-COMP:19720"/>
        <dbReference type="ChEBI" id="CHEBI:15378"/>
        <dbReference type="ChEBI" id="CHEBI:57812"/>
        <dbReference type="ChEBI" id="CHEBI:60377"/>
        <dbReference type="ChEBI" id="CHEBI:87075"/>
        <dbReference type="ChEBI" id="CHEBI:231970"/>
    </reaction>
    <physiologicalReaction direction="left-to-right" evidence="16">
        <dbReference type="Rhea" id="RHEA:81644"/>
    </physiologicalReaction>
</comment>
<dbReference type="GO" id="GO:0001665">
    <property type="term" value="F:alpha-N-acetylgalactosaminide alpha-2,6-sialyltransferase activity"/>
    <property type="evidence" value="ECO:0007669"/>
    <property type="project" value="UniProtKB-EC"/>
</dbReference>
<keyword evidence="12" id="KW-0325">Glycoprotein</keyword>
<comment type="pathway">
    <text evidence="2">Protein modification; protein glycosylation.</text>
</comment>
<dbReference type="PANTHER" id="PTHR45941:SF1">
    <property type="entry name" value="ALPHA-N-ACETYLGALACTOSAMINIDE ALPHA-2,6-SIALYLTRANSFERASE 1"/>
    <property type="match status" value="1"/>
</dbReference>
<comment type="similarity">
    <text evidence="3">Belongs to the glycosyltransferase 29 family.</text>
</comment>
<accession>A0A3Q1HEK3</accession>
<comment type="subcellular location">
    <subcellularLocation>
        <location evidence="1">Golgi apparatus membrane</location>
        <topology evidence="1">Single-pass type II membrane protein</topology>
    </subcellularLocation>
</comment>
<evidence type="ECO:0000256" key="1">
    <source>
        <dbReference type="ARBA" id="ARBA00004323"/>
    </source>
</evidence>
<evidence type="ECO:0000313" key="17">
    <source>
        <dbReference type="Ensembl" id="ENSATEP00000005750.1"/>
    </source>
</evidence>
<dbReference type="Proteomes" id="UP000265040">
    <property type="component" value="Chromosome 19"/>
</dbReference>
<evidence type="ECO:0000256" key="5">
    <source>
        <dbReference type="ARBA" id="ARBA00022679"/>
    </source>
</evidence>
<comment type="catalytic activity">
    <reaction evidence="13">
        <text>a beta-D-galactosyl-(1-&gt;3)-N-acetyl-alpha-D-galactosaminyl derivative + CMP-N-acetyl-beta-neuraminate = a beta-D-galactosyl-(1-&gt;3)-[N-acetyl-alpha-neuraminyl-(2-&gt;6)]-N-acetyl-alpha-D-galactosaminyl derivative + CMP + H(+)</text>
        <dbReference type="Rhea" id="RHEA:11136"/>
        <dbReference type="ChEBI" id="CHEBI:15378"/>
        <dbReference type="ChEBI" id="CHEBI:57812"/>
        <dbReference type="ChEBI" id="CHEBI:60377"/>
        <dbReference type="ChEBI" id="CHEBI:133470"/>
        <dbReference type="ChEBI" id="CHEBI:140764"/>
        <dbReference type="EC" id="2.4.3.3"/>
    </reaction>
    <physiologicalReaction direction="left-to-right" evidence="13">
        <dbReference type="Rhea" id="RHEA:11137"/>
    </physiologicalReaction>
</comment>
<dbReference type="GO" id="GO:0009312">
    <property type="term" value="P:oligosaccharide biosynthetic process"/>
    <property type="evidence" value="ECO:0007669"/>
    <property type="project" value="TreeGrafter"/>
</dbReference>
<keyword evidence="18" id="KW-1185">Reference proteome</keyword>
<keyword evidence="11" id="KW-1015">Disulfide bond</keyword>
<keyword evidence="6" id="KW-0812">Transmembrane</keyword>
<keyword evidence="5" id="KW-0808">Transferase</keyword>
<evidence type="ECO:0000256" key="9">
    <source>
        <dbReference type="ARBA" id="ARBA00023034"/>
    </source>
</evidence>
<evidence type="ECO:0000256" key="7">
    <source>
        <dbReference type="ARBA" id="ARBA00022968"/>
    </source>
</evidence>
<evidence type="ECO:0000256" key="13">
    <source>
        <dbReference type="ARBA" id="ARBA00036348"/>
    </source>
</evidence>
<dbReference type="InterPro" id="IPR038578">
    <property type="entry name" value="GT29-like_sf"/>
</dbReference>
<dbReference type="InterPro" id="IPR001675">
    <property type="entry name" value="Glyco_trans_29"/>
</dbReference>
<protein>
    <recommendedName>
        <fullName evidence="14">alpha-N-acetylgalactosaminide alpha-2,6-sialyltransferase</fullName>
        <ecNumber evidence="14">2.4.3.3</ecNumber>
    </recommendedName>
</protein>
<evidence type="ECO:0000256" key="11">
    <source>
        <dbReference type="ARBA" id="ARBA00023157"/>
    </source>
</evidence>
<keyword evidence="9" id="KW-0333">Golgi apparatus</keyword>
<dbReference type="AlphaFoldDB" id="A0A3Q1HEK3"/>
<proteinExistence type="inferred from homology"/>
<reference evidence="17" key="1">
    <citation type="submission" date="2021-04" db="EMBL/GenBank/DDBJ databases">
        <authorList>
            <consortium name="Wellcome Sanger Institute Data Sharing"/>
        </authorList>
    </citation>
    <scope>NUCLEOTIDE SEQUENCE [LARGE SCALE GENOMIC DNA]</scope>
</reference>
<evidence type="ECO:0000256" key="2">
    <source>
        <dbReference type="ARBA" id="ARBA00004922"/>
    </source>
</evidence>
<comment type="catalytic activity">
    <reaction evidence="15">
        <text>a 3-O-[N-acetyl-alpha-neuraminyl-(2-&gt;3)-beta-D-galactosyl-(1-&gt;3)-N-acetyl-alpha-D-galactosaminyl]-L-threonyl-[protein] + CMP-N-acetyl-beta-neuraminate = a 3-O-{alpha-Neu5Ac-(2-&gt;3)-beta-D-Gal-(1-&gt;3)-[alpha-Neu5Ac-(2-&gt;6)]-alpha-D-GalNAc}-L-threonyl-[protein] + CMP + H(+)</text>
        <dbReference type="Rhea" id="RHEA:81659"/>
        <dbReference type="Rhea" id="RHEA-COMP:14417"/>
        <dbReference type="Rhea" id="RHEA-COMP:16763"/>
        <dbReference type="ChEBI" id="CHEBI:15378"/>
        <dbReference type="ChEBI" id="CHEBI:57812"/>
        <dbReference type="ChEBI" id="CHEBI:60377"/>
        <dbReference type="ChEBI" id="CHEBI:139598"/>
        <dbReference type="ChEBI" id="CHEBI:156398"/>
    </reaction>
    <physiologicalReaction direction="left-to-right" evidence="15">
        <dbReference type="Rhea" id="RHEA:81660"/>
    </physiologicalReaction>
</comment>
<dbReference type="Ensembl" id="ENSATET00000005848.2">
    <property type="protein sequence ID" value="ENSATEP00000005750.1"/>
    <property type="gene ID" value="ENSATEG00000004023.2"/>
</dbReference>